<dbReference type="GO" id="GO:0046872">
    <property type="term" value="F:metal ion binding"/>
    <property type="evidence" value="ECO:0007669"/>
    <property type="project" value="UniProtKB-KW"/>
</dbReference>
<dbReference type="InterPro" id="IPR003000">
    <property type="entry name" value="Sirtuin"/>
</dbReference>
<feature type="region of interest" description="Disordered" evidence="5">
    <location>
        <begin position="476"/>
        <end position="679"/>
    </location>
</feature>
<proteinExistence type="inferred from homology"/>
<evidence type="ECO:0000256" key="3">
    <source>
        <dbReference type="ARBA" id="ARBA00023027"/>
    </source>
</evidence>
<dbReference type="Proteomes" id="UP000447873">
    <property type="component" value="Unassembled WGS sequence"/>
</dbReference>
<feature type="domain" description="Deacetylase sirtuin-type" evidence="6">
    <location>
        <begin position="134"/>
        <end position="449"/>
    </location>
</feature>
<sequence>MTWLSRACQLLSFADKAATASIVPPDNAFSTMKPDTPSTMLDGYDSDNSSRLSVLSHSPSPPPADNYPRDYPSPVSSEDSQLSELASTPSPDDMANTPPSSQHGDNPSPAKKRRLNEPKFKSCEHLDISSGEVSADAQVQLERLLKVIHKKRKIVVVAGAGISVSAGIPDFRSSTGLFKTLKSEHNLKSSGKDLFDAAVYKDDDSTTTFHTMVRSLATTTKSASATPFHHMLATLAHEGRLLRLYTQNVDGIDTSLPPLSTSVPLERKAPWPKTVQLHGSLEKMVCTKCHLTSDLEPEIFDGPVPPTCPTCEESDGVRTQHAGKRSHGIGRLRPRMVLYNEHNPDDEAIGSVVKADMRTRPDALIVVGTTLKVPGVKRIVKEMSAIVRDRKDGGMAVWINNDDPPKDLEWNLVVRGPCDFVATSAALRQWNDPDHVEVTAEEVERIKAAKEVKVIINNSPSKNRFLDRAVGVPTPASSPILAPVDSKKKSSTIQTTIAPKKRPVKKAAAGAKAKKSAAPKKKAAPKKTVAKANTIKFTASKPNLQPVVKAEKPARSESVADIKAAPQKRKTSSSEEDPQVFQPVSSSAARNNSNPPFNSPHHQAVTPRKKSYSDEGDLPLGPNEIPSSLSSPVAPPWSPISSPVREPINSSVRETPAERKRVFTPPGPIPNGMDIILHT</sequence>
<keyword evidence="4" id="KW-0479">Metal-binding</keyword>
<dbReference type="PANTHER" id="PTHR47651:SF17">
    <property type="entry name" value="DEACETYLASE SIRTUIN-TYPE DOMAIN-CONTAINING PROTEIN"/>
    <property type="match status" value="1"/>
</dbReference>
<feature type="compositionally biased region" description="Basic and acidic residues" evidence="5">
    <location>
        <begin position="549"/>
        <end position="560"/>
    </location>
</feature>
<dbReference type="Pfam" id="PF02146">
    <property type="entry name" value="SIR2"/>
    <property type="match status" value="1"/>
</dbReference>
<dbReference type="AlphaFoldDB" id="A0A8H3VV02"/>
<accession>A0A8H3VV02</accession>
<comment type="caution">
    <text evidence="8">The sequence shown here is derived from an EMBL/GenBank/DDBJ whole genome shotgun (WGS) entry which is preliminary data.</text>
</comment>
<evidence type="ECO:0000313" key="8">
    <source>
        <dbReference type="EMBL" id="KAE9994087.1"/>
    </source>
</evidence>
<keyword evidence="4" id="KW-0862">Zinc</keyword>
<dbReference type="SUPFAM" id="SSF52467">
    <property type="entry name" value="DHS-like NAD/FAD-binding domain"/>
    <property type="match status" value="1"/>
</dbReference>
<dbReference type="GO" id="GO:0070403">
    <property type="term" value="F:NAD+ binding"/>
    <property type="evidence" value="ECO:0007669"/>
    <property type="project" value="InterPro"/>
</dbReference>
<evidence type="ECO:0000259" key="6">
    <source>
        <dbReference type="PROSITE" id="PS50305"/>
    </source>
</evidence>
<dbReference type="PANTHER" id="PTHR47651">
    <property type="entry name" value="NAD-DEPENDENT HISTONE DEACETYLASE HST4"/>
    <property type="match status" value="1"/>
</dbReference>
<keyword evidence="10" id="KW-1185">Reference proteome</keyword>
<evidence type="ECO:0000313" key="9">
    <source>
        <dbReference type="Proteomes" id="UP000447873"/>
    </source>
</evidence>
<evidence type="ECO:0000313" key="10">
    <source>
        <dbReference type="Proteomes" id="UP000490939"/>
    </source>
</evidence>
<name>A0A8H3VV02_VENIN</name>
<dbReference type="InterPro" id="IPR029035">
    <property type="entry name" value="DHS-like_NAD/FAD-binding_dom"/>
</dbReference>
<comment type="similarity">
    <text evidence="1">Belongs to the sirtuin family. Class I subfamily.</text>
</comment>
<keyword evidence="3" id="KW-0520">NAD</keyword>
<dbReference type="PROSITE" id="PS50305">
    <property type="entry name" value="SIRTUIN"/>
    <property type="match status" value="1"/>
</dbReference>
<feature type="binding site" evidence="4">
    <location>
        <position position="286"/>
    </location>
    <ligand>
        <name>Zn(2+)</name>
        <dbReference type="ChEBI" id="CHEBI:29105"/>
    </ligand>
</feature>
<feature type="binding site" evidence="4">
    <location>
        <position position="289"/>
    </location>
    <ligand>
        <name>Zn(2+)</name>
        <dbReference type="ChEBI" id="CHEBI:29105"/>
    </ligand>
</feature>
<feature type="compositionally biased region" description="Low complexity" evidence="5">
    <location>
        <begin position="583"/>
        <end position="600"/>
    </location>
</feature>
<dbReference type="Proteomes" id="UP000490939">
    <property type="component" value="Unassembled WGS sequence"/>
</dbReference>
<dbReference type="Gene3D" id="3.40.50.1220">
    <property type="entry name" value="TPP-binding domain"/>
    <property type="match status" value="1"/>
</dbReference>
<feature type="compositionally biased region" description="Low complexity" evidence="5">
    <location>
        <begin position="46"/>
        <end position="58"/>
    </location>
</feature>
<feature type="compositionally biased region" description="Basic residues" evidence="5">
    <location>
        <begin position="512"/>
        <end position="529"/>
    </location>
</feature>
<reference evidence="8 10" key="1">
    <citation type="submission" date="2019-07" db="EMBL/GenBank/DDBJ databases">
        <title>Venturia inaequalis Genome Resource.</title>
        <authorList>
            <person name="Lichtner F.J."/>
        </authorList>
    </citation>
    <scope>NUCLEOTIDE SEQUENCE [LARGE SCALE GENOMIC DNA]</scope>
    <source>
        <strain evidence="7 9">120213</strain>
        <strain evidence="8 10">DMI_063113</strain>
    </source>
</reference>
<evidence type="ECO:0000256" key="2">
    <source>
        <dbReference type="ARBA" id="ARBA00022679"/>
    </source>
</evidence>
<keyword evidence="2" id="KW-0808">Transferase</keyword>
<dbReference type="InterPro" id="IPR026591">
    <property type="entry name" value="Sirtuin_cat_small_dom_sf"/>
</dbReference>
<feature type="active site" description="Proton acceptor" evidence="4">
    <location>
        <position position="278"/>
    </location>
</feature>
<evidence type="ECO:0000313" key="7">
    <source>
        <dbReference type="EMBL" id="KAE9979342.1"/>
    </source>
</evidence>
<protein>
    <recommendedName>
        <fullName evidence="6">Deacetylase sirtuin-type domain-containing protein</fullName>
    </recommendedName>
</protein>
<evidence type="ECO:0000256" key="5">
    <source>
        <dbReference type="SAM" id="MobiDB-lite"/>
    </source>
</evidence>
<evidence type="ECO:0000256" key="1">
    <source>
        <dbReference type="ARBA" id="ARBA00006924"/>
    </source>
</evidence>
<dbReference type="InterPro" id="IPR026590">
    <property type="entry name" value="Ssirtuin_cat_dom"/>
</dbReference>
<feature type="binding site" evidence="4">
    <location>
        <position position="311"/>
    </location>
    <ligand>
        <name>Zn(2+)</name>
        <dbReference type="ChEBI" id="CHEBI:29105"/>
    </ligand>
</feature>
<dbReference type="EMBL" id="WNWR01000014">
    <property type="protein sequence ID" value="KAE9994087.1"/>
    <property type="molecule type" value="Genomic_DNA"/>
</dbReference>
<evidence type="ECO:0000256" key="4">
    <source>
        <dbReference type="PROSITE-ProRule" id="PRU00236"/>
    </source>
</evidence>
<dbReference type="GO" id="GO:0016740">
    <property type="term" value="F:transferase activity"/>
    <property type="evidence" value="ECO:0007669"/>
    <property type="project" value="UniProtKB-KW"/>
</dbReference>
<organism evidence="8 10">
    <name type="scientific">Venturia inaequalis</name>
    <name type="common">Apple scab fungus</name>
    <dbReference type="NCBI Taxonomy" id="5025"/>
    <lineage>
        <taxon>Eukaryota</taxon>
        <taxon>Fungi</taxon>
        <taxon>Dikarya</taxon>
        <taxon>Ascomycota</taxon>
        <taxon>Pezizomycotina</taxon>
        <taxon>Dothideomycetes</taxon>
        <taxon>Pleosporomycetidae</taxon>
        <taxon>Venturiales</taxon>
        <taxon>Venturiaceae</taxon>
        <taxon>Venturia</taxon>
    </lineage>
</organism>
<dbReference type="EMBL" id="WNWS01000120">
    <property type="protein sequence ID" value="KAE9979342.1"/>
    <property type="molecule type" value="Genomic_DNA"/>
</dbReference>
<dbReference type="Gene3D" id="3.30.1600.10">
    <property type="entry name" value="SIR2/SIRT2 'Small Domain"/>
    <property type="match status" value="1"/>
</dbReference>
<feature type="binding site" evidence="4">
    <location>
        <position position="308"/>
    </location>
    <ligand>
        <name>Zn(2+)</name>
        <dbReference type="ChEBI" id="CHEBI:29105"/>
    </ligand>
</feature>
<gene>
    <name evidence="8" type="ORF">EG327_001485</name>
    <name evidence="7" type="ORF">EG328_000987</name>
</gene>
<feature type="compositionally biased region" description="Polar residues" evidence="5">
    <location>
        <begin position="74"/>
        <end position="90"/>
    </location>
</feature>
<feature type="region of interest" description="Disordered" evidence="5">
    <location>
        <begin position="24"/>
        <end position="118"/>
    </location>
</feature>